<dbReference type="EMBL" id="BAABHW010000001">
    <property type="protein sequence ID" value="GAA5065306.1"/>
    <property type="molecule type" value="Genomic_DNA"/>
</dbReference>
<proteinExistence type="predicted"/>
<evidence type="ECO:0008006" key="4">
    <source>
        <dbReference type="Google" id="ProtNLM"/>
    </source>
</evidence>
<dbReference type="Proteomes" id="UP001499910">
    <property type="component" value="Unassembled WGS sequence"/>
</dbReference>
<sequence length="594" mass="64206">MIGRMTSIEIYRPGIAEVKGGKEWSALEADLLAECRLGRMAVLPSKEELPPDCSDPDRRVRAGLIRYLMLGGCEDGPRPHPTGVWIRGGWIDGVLDLESCKTPLDLGLENCRLPERANLHAARIGALYLPGCAAPQGLDLQRLTTRGDVHLREGFKAGAGMDLAAARIGGQFSCAGGAFEASEGEALNCNGAQIGASVFLCDKFRAMAEVNFGRAEIGGQLNCTGGAFEAAEGRALNCDAARIGADVILRADPEHPDKPFLAVGRVNFTRADVVGVLLVNGAEIKAGITFHSARIGHGLFWKKVTGARELIDLTEARVRSLHDDRASWEGVGRLILDGFRYDRIDGSMSVAERIAWLGRAAHRPRVCAPGAPDHLKGPDFDPQPHVQLATVLRAQGNRDGAARVLVDRETRQRRASRLRAHARLDGTWRTAWQSLQANLKAPVDFLFWLLAGYGHRPARALGVSLVLVLLASGLAHFTYAAGQFAPNSDVVLTSADWLGAVAAHAAGDARMPVQIWQETSPTAQDYETFQPLLYGLDLFIPLDALGQEEAWRPSTERGVLGEVAFYSRWFFQGAGWIITALAAAVLTGLVGRRD</sequence>
<keyword evidence="3" id="KW-1185">Reference proteome</keyword>
<gene>
    <name evidence="2" type="ORF">GCM10023209_02660</name>
</gene>
<evidence type="ECO:0000313" key="3">
    <source>
        <dbReference type="Proteomes" id="UP001499910"/>
    </source>
</evidence>
<comment type="caution">
    <text evidence="2">The sequence shown here is derived from an EMBL/GenBank/DDBJ whole genome shotgun (WGS) entry which is preliminary data.</text>
</comment>
<protein>
    <recommendedName>
        <fullName evidence="4">Membrane-associated oxidoreductase</fullName>
    </recommendedName>
</protein>
<organism evidence="2 3">
    <name type="scientific">[Roseibacterium] beibuensis</name>
    <dbReference type="NCBI Taxonomy" id="1193142"/>
    <lineage>
        <taxon>Bacteria</taxon>
        <taxon>Pseudomonadati</taxon>
        <taxon>Pseudomonadota</taxon>
        <taxon>Alphaproteobacteria</taxon>
        <taxon>Rhodobacterales</taxon>
        <taxon>Roseobacteraceae</taxon>
        <taxon>Roseicyclus</taxon>
    </lineage>
</organism>
<keyword evidence="1" id="KW-0812">Transmembrane</keyword>
<evidence type="ECO:0000313" key="2">
    <source>
        <dbReference type="EMBL" id="GAA5065306.1"/>
    </source>
</evidence>
<name>A0ABP9KTN6_9RHOB</name>
<accession>A0ABP9KTN6</accession>
<feature type="transmembrane region" description="Helical" evidence="1">
    <location>
        <begin position="569"/>
        <end position="590"/>
    </location>
</feature>
<evidence type="ECO:0000256" key="1">
    <source>
        <dbReference type="SAM" id="Phobius"/>
    </source>
</evidence>
<reference evidence="3" key="1">
    <citation type="journal article" date="2019" name="Int. J. Syst. Evol. Microbiol.">
        <title>The Global Catalogue of Microorganisms (GCM) 10K type strain sequencing project: providing services to taxonomists for standard genome sequencing and annotation.</title>
        <authorList>
            <consortium name="The Broad Institute Genomics Platform"/>
            <consortium name="The Broad Institute Genome Sequencing Center for Infectious Disease"/>
            <person name="Wu L."/>
            <person name="Ma J."/>
        </authorList>
    </citation>
    <scope>NUCLEOTIDE SEQUENCE [LARGE SCALE GENOMIC DNA]</scope>
    <source>
        <strain evidence="3">JCM 18015</strain>
    </source>
</reference>
<keyword evidence="1" id="KW-0472">Membrane</keyword>
<keyword evidence="1" id="KW-1133">Transmembrane helix</keyword>